<name>A0ABW9KPE1_9BACT</name>
<evidence type="ECO:0000313" key="2">
    <source>
        <dbReference type="Proteomes" id="UP001634747"/>
    </source>
</evidence>
<dbReference type="RefSeq" id="WP_263415002.1">
    <property type="nucleotide sequence ID" value="NZ_BAABBH010000001.1"/>
</dbReference>
<reference evidence="1 2" key="1">
    <citation type="submission" date="2024-12" db="EMBL/GenBank/DDBJ databases">
        <authorList>
            <person name="Lee Y."/>
        </authorList>
    </citation>
    <scope>NUCLEOTIDE SEQUENCE [LARGE SCALE GENOMIC DNA]</scope>
    <source>
        <strain evidence="1 2">03SUJ4</strain>
    </source>
</reference>
<dbReference type="SUPFAM" id="SSF48208">
    <property type="entry name" value="Six-hairpin glycosidases"/>
    <property type="match status" value="1"/>
</dbReference>
<dbReference type="Proteomes" id="UP001634747">
    <property type="component" value="Unassembled WGS sequence"/>
</dbReference>
<gene>
    <name evidence="1" type="ORF">ACK2TP_13660</name>
</gene>
<dbReference type="Gene3D" id="1.50.10.10">
    <property type="match status" value="1"/>
</dbReference>
<sequence>MLLRYAAIVGLSSAALGHAQLTPVAPFQRPDEARVVSITQAAIAAKPLTITGARGAILGEQSGVIELWQLPVKVFSDLHLKAQLDGYTVPIDLNPGAATVTVRPGHTVLTYSFAGITVRQHMLVSPAVPAGAPPLPFDDPGAIVYFEIDSVRPATLTVTLTPNLQQMWPAPQYGVPGAGWIPMPDSAAPKDFPGGAYTVATDNPALFGMIGMPKSRPGDIPVYQEHPQTLPLQFVVRYDPAVDRGRLFPLLSAVAKPGERNSAEAFTAMQQRLVQQAKDLPAIANAIDRYYAHFFDTRLTAHTPDPRFDEALKWAELSVEDSQVEHRTGGPGTGKPALSETGLVAGWFGSYDSARPGFGWYFGRDTLWSLYAIDSYGDTALSKRALEFLLHRQRADGKMMHEFSQMADDLPSNIPWASFPYEYAAADATPLFLMAMRDYVRTSGDTAFLAEHWDAVKRAWNFERTHDSDGDGVYDNSQGTGWVENWQSPMPHQELYLAALDAEAARAVADLAALQHDTALEQAGRQSAAHIQSVIETYRDPATGLYAFSKNSNGSFDRTLTIYPSVALWEPHAPAAAALTQPAAMLSGWTSPDLATDWGTRAISTATSFYDPISYHMGSVWPLFTGWNAMAQYNADRPAAAWLTLQQNLRLTWAQDPGTVTEVLSGAFYQPLGRSSAHQLWSSAMTLAPTVRGLFGIHVDATTHTLQVHPHLPATWNGAELHNIRMGAALYNVAITRRGASYAVAITSADGRPSLPPAVSPAPAVEFELADNLAPMPGDATQLPHITDEVYAADRTTFTLAAQGGSTVSLRVRRRGVLEPAALRIVMPSGTGYVSRNVTLLASGPLDGQH</sequence>
<organism evidence="1 2">
    <name type="scientific">Terriglobus aquaticus</name>
    <dbReference type="NCBI Taxonomy" id="940139"/>
    <lineage>
        <taxon>Bacteria</taxon>
        <taxon>Pseudomonadati</taxon>
        <taxon>Acidobacteriota</taxon>
        <taxon>Terriglobia</taxon>
        <taxon>Terriglobales</taxon>
        <taxon>Acidobacteriaceae</taxon>
        <taxon>Terriglobus</taxon>
    </lineage>
</organism>
<protein>
    <submittedName>
        <fullName evidence="1">Amylo-alpha-1,6-glucosidase</fullName>
    </submittedName>
</protein>
<proteinExistence type="predicted"/>
<comment type="caution">
    <text evidence="1">The sequence shown here is derived from an EMBL/GenBank/DDBJ whole genome shotgun (WGS) entry which is preliminary data.</text>
</comment>
<dbReference type="EMBL" id="JBJYXY010000001">
    <property type="protein sequence ID" value="MFN2976811.1"/>
    <property type="molecule type" value="Genomic_DNA"/>
</dbReference>
<keyword evidence="2" id="KW-1185">Reference proteome</keyword>
<evidence type="ECO:0000313" key="1">
    <source>
        <dbReference type="EMBL" id="MFN2976811.1"/>
    </source>
</evidence>
<accession>A0ABW9KPE1</accession>
<dbReference type="InterPro" id="IPR008928">
    <property type="entry name" value="6-hairpin_glycosidase_sf"/>
</dbReference>
<dbReference type="InterPro" id="IPR012341">
    <property type="entry name" value="6hp_glycosidase-like_sf"/>
</dbReference>